<keyword evidence="2" id="KW-1185">Reference proteome</keyword>
<gene>
    <name evidence="1" type="ORF">LTS18_014846</name>
</gene>
<feature type="non-terminal residue" evidence="1">
    <location>
        <position position="357"/>
    </location>
</feature>
<accession>A0ACC3CV33</accession>
<organism evidence="1 2">
    <name type="scientific">Coniosporium uncinatum</name>
    <dbReference type="NCBI Taxonomy" id="93489"/>
    <lineage>
        <taxon>Eukaryota</taxon>
        <taxon>Fungi</taxon>
        <taxon>Dikarya</taxon>
        <taxon>Ascomycota</taxon>
        <taxon>Pezizomycotina</taxon>
        <taxon>Dothideomycetes</taxon>
        <taxon>Dothideomycetes incertae sedis</taxon>
        <taxon>Coniosporium</taxon>
    </lineage>
</organism>
<reference evidence="1" key="1">
    <citation type="submission" date="2024-09" db="EMBL/GenBank/DDBJ databases">
        <title>Black Yeasts Isolated from many extreme environments.</title>
        <authorList>
            <person name="Coleine C."/>
            <person name="Stajich J.E."/>
            <person name="Selbmann L."/>
        </authorList>
    </citation>
    <scope>NUCLEOTIDE SEQUENCE</scope>
    <source>
        <strain evidence="1">CCFEE 5737</strain>
    </source>
</reference>
<sequence length="357" mass="39164">MPGISVTLVANLLARYFYSTVEASSRGQNDPSLVLASELFHSFRKIIESHLDFVLIPQSGPGSMLFAFIPEQCQLFAASLPAALAASDCEKLDETNKVLLRLVQKAHTTCVFPFMTLKSCPHPLYPNGKSAFTLHFVDDGSFTTVEQFDVVVEDLGRLGRDYMMLECWRLSSVPLMSVMTMSVYQKLAARLSNLFEGNEHCALIYGPSILTTNSILTTPNIMVIVPDALLGHSGKTVKLHSIIHAARTYDGETPAEEISPEILVVPVSRARSIVNGACLTADHPGHALVETSESDWASGSSSTMELSEGSPRSMMCHIDTNKDDRAIFNVLTSPTLTISEHRKFTEEVVDILRNQAE</sequence>
<protein>
    <submittedName>
        <fullName evidence="1">Uncharacterized protein</fullName>
    </submittedName>
</protein>
<name>A0ACC3CV33_9PEZI</name>
<evidence type="ECO:0000313" key="1">
    <source>
        <dbReference type="EMBL" id="KAK3044991.1"/>
    </source>
</evidence>
<dbReference type="EMBL" id="JAWDJW010011167">
    <property type="protein sequence ID" value="KAK3044991.1"/>
    <property type="molecule type" value="Genomic_DNA"/>
</dbReference>
<dbReference type="Proteomes" id="UP001186974">
    <property type="component" value="Unassembled WGS sequence"/>
</dbReference>
<proteinExistence type="predicted"/>
<evidence type="ECO:0000313" key="2">
    <source>
        <dbReference type="Proteomes" id="UP001186974"/>
    </source>
</evidence>
<comment type="caution">
    <text evidence="1">The sequence shown here is derived from an EMBL/GenBank/DDBJ whole genome shotgun (WGS) entry which is preliminary data.</text>
</comment>